<dbReference type="Gene3D" id="1.20.5.340">
    <property type="match status" value="1"/>
</dbReference>
<evidence type="ECO:0000313" key="3">
    <source>
        <dbReference type="EMBL" id="KAG7172640.1"/>
    </source>
</evidence>
<organism evidence="3 4">
    <name type="scientific">Homarus americanus</name>
    <name type="common">American lobster</name>
    <dbReference type="NCBI Taxonomy" id="6706"/>
    <lineage>
        <taxon>Eukaryota</taxon>
        <taxon>Metazoa</taxon>
        <taxon>Ecdysozoa</taxon>
        <taxon>Arthropoda</taxon>
        <taxon>Crustacea</taxon>
        <taxon>Multicrustacea</taxon>
        <taxon>Malacostraca</taxon>
        <taxon>Eumalacostraca</taxon>
        <taxon>Eucarida</taxon>
        <taxon>Decapoda</taxon>
        <taxon>Pleocyemata</taxon>
        <taxon>Astacidea</taxon>
        <taxon>Nephropoidea</taxon>
        <taxon>Nephropidae</taxon>
        <taxon>Homarus</taxon>
    </lineage>
</organism>
<dbReference type="Proteomes" id="UP000747542">
    <property type="component" value="Unassembled WGS sequence"/>
</dbReference>
<sequence>MRTFLTATVTMTVSVLVVHCLHLLDDPSPILDDHLDKGDNSDIHPDKTNKTEVHPDKTEVHPNKTEVHPNKTEVHPDKTEVHPNKTEVHPNKTEVHPDKTEVHPNKTEVHPNKTEVHPNKTEVHPNKTEVHPNKTELRFLMDLRHQQQYLTTTTQEKAPSKSRKRRATFYWPSGSKFVAEFYFTIPISAPTGVTIPLTLDVPYKFVLPNITTDDDMYGRDYKRQSDRLDVYGIIEGLLNRFGMDGKSCMLRAVCERAQTNLVSAGMLGEVITTILMASSASSSEEMYEYVTAEYYGSTYGNCPSMYSGCPMSFFNWLE</sequence>
<dbReference type="PANTHER" id="PTHR21398:SF6">
    <property type="entry name" value="AGAP007094-PA"/>
    <property type="match status" value="1"/>
</dbReference>
<dbReference type="PANTHER" id="PTHR21398">
    <property type="entry name" value="AGAP007094-PA"/>
    <property type="match status" value="1"/>
</dbReference>
<feature type="signal peptide" evidence="2">
    <location>
        <begin position="1"/>
        <end position="20"/>
    </location>
</feature>
<gene>
    <name evidence="3" type="primary">Sf3A2-L2</name>
    <name evidence="3" type="ORF">Hamer_G006854</name>
</gene>
<evidence type="ECO:0000313" key="4">
    <source>
        <dbReference type="Proteomes" id="UP000747542"/>
    </source>
</evidence>
<keyword evidence="2" id="KW-0732">Signal</keyword>
<evidence type="ECO:0000256" key="1">
    <source>
        <dbReference type="SAM" id="MobiDB-lite"/>
    </source>
</evidence>
<feature type="region of interest" description="Disordered" evidence="1">
    <location>
        <begin position="35"/>
        <end position="129"/>
    </location>
</feature>
<dbReference type="InterPro" id="IPR006631">
    <property type="entry name" value="DM4_12"/>
</dbReference>
<reference evidence="3" key="1">
    <citation type="journal article" date="2021" name="Sci. Adv.">
        <title>The American lobster genome reveals insights on longevity, neural, and immune adaptations.</title>
        <authorList>
            <person name="Polinski J.M."/>
            <person name="Zimin A.V."/>
            <person name="Clark K.F."/>
            <person name="Kohn A.B."/>
            <person name="Sadowski N."/>
            <person name="Timp W."/>
            <person name="Ptitsyn A."/>
            <person name="Khanna P."/>
            <person name="Romanova D.Y."/>
            <person name="Williams P."/>
            <person name="Greenwood S.J."/>
            <person name="Moroz L.L."/>
            <person name="Walt D.R."/>
            <person name="Bodnar A.G."/>
        </authorList>
    </citation>
    <scope>NUCLEOTIDE SEQUENCE</scope>
    <source>
        <strain evidence="3">GMGI-L3</strain>
    </source>
</reference>
<protein>
    <submittedName>
        <fullName evidence="3">Splicing factor 3A subunit 2-like 2</fullName>
    </submittedName>
</protein>
<dbReference type="Pfam" id="PF07841">
    <property type="entry name" value="DM4_12"/>
    <property type="match status" value="1"/>
</dbReference>
<feature type="chain" id="PRO_5035186068" evidence="2">
    <location>
        <begin position="21"/>
        <end position="318"/>
    </location>
</feature>
<comment type="caution">
    <text evidence="3">The sequence shown here is derived from an EMBL/GenBank/DDBJ whole genome shotgun (WGS) entry which is preliminary data.</text>
</comment>
<keyword evidence="4" id="KW-1185">Reference proteome</keyword>
<proteinExistence type="predicted"/>
<evidence type="ECO:0000256" key="2">
    <source>
        <dbReference type="SAM" id="SignalP"/>
    </source>
</evidence>
<name>A0A8J5N3N7_HOMAM</name>
<dbReference type="SMART" id="SM00718">
    <property type="entry name" value="DM4_12"/>
    <property type="match status" value="1"/>
</dbReference>
<dbReference type="EMBL" id="JAHLQT010010484">
    <property type="protein sequence ID" value="KAG7172640.1"/>
    <property type="molecule type" value="Genomic_DNA"/>
</dbReference>
<dbReference type="AlphaFoldDB" id="A0A8J5N3N7"/>
<accession>A0A8J5N3N7</accession>